<proteinExistence type="predicted"/>
<dbReference type="WBParaSite" id="SCUD_0000665801-mRNA-1">
    <property type="protein sequence ID" value="SCUD_0000665801-mRNA-1"/>
    <property type="gene ID" value="SCUD_0000665801"/>
</dbReference>
<dbReference type="EMBL" id="UZAK01015952">
    <property type="protein sequence ID" value="VDP06206.1"/>
    <property type="molecule type" value="Genomic_DNA"/>
</dbReference>
<evidence type="ECO:0000313" key="2">
    <source>
        <dbReference type="Proteomes" id="UP000279833"/>
    </source>
</evidence>
<dbReference type="AlphaFoldDB" id="A0A183JVB4"/>
<gene>
    <name evidence="1" type="ORF">SCUD_LOCUS6662</name>
</gene>
<protein>
    <submittedName>
        <fullName evidence="3">MFS transporter</fullName>
    </submittedName>
</protein>
<sequence>MTLVSFGIAVTMIAPDSIGCKLSLYQLRGGLRVLASNSEGIFNRESNSMLRQWQKKREK</sequence>
<organism evidence="3">
    <name type="scientific">Schistosoma curassoni</name>
    <dbReference type="NCBI Taxonomy" id="6186"/>
    <lineage>
        <taxon>Eukaryota</taxon>
        <taxon>Metazoa</taxon>
        <taxon>Spiralia</taxon>
        <taxon>Lophotrochozoa</taxon>
        <taxon>Platyhelminthes</taxon>
        <taxon>Trematoda</taxon>
        <taxon>Digenea</taxon>
        <taxon>Strigeidida</taxon>
        <taxon>Schistosomatoidea</taxon>
        <taxon>Schistosomatidae</taxon>
        <taxon>Schistosoma</taxon>
    </lineage>
</organism>
<accession>A0A183JVB4</accession>
<dbReference type="Proteomes" id="UP000279833">
    <property type="component" value="Unassembled WGS sequence"/>
</dbReference>
<reference evidence="3" key="1">
    <citation type="submission" date="2016-06" db="UniProtKB">
        <authorList>
            <consortium name="WormBaseParasite"/>
        </authorList>
    </citation>
    <scope>IDENTIFICATION</scope>
</reference>
<keyword evidence="2" id="KW-1185">Reference proteome</keyword>
<evidence type="ECO:0000313" key="1">
    <source>
        <dbReference type="EMBL" id="VDP06206.1"/>
    </source>
</evidence>
<evidence type="ECO:0000313" key="3">
    <source>
        <dbReference type="WBParaSite" id="SCUD_0000665801-mRNA-1"/>
    </source>
</evidence>
<name>A0A183JVB4_9TREM</name>
<reference evidence="1 2" key="2">
    <citation type="submission" date="2018-11" db="EMBL/GenBank/DDBJ databases">
        <authorList>
            <consortium name="Pathogen Informatics"/>
        </authorList>
    </citation>
    <scope>NUCLEOTIDE SEQUENCE [LARGE SCALE GENOMIC DNA]</scope>
    <source>
        <strain evidence="1">Dakar</strain>
        <strain evidence="2">Dakar, Senegal</strain>
    </source>
</reference>